<dbReference type="Proteomes" id="UP000314294">
    <property type="component" value="Unassembled WGS sequence"/>
</dbReference>
<dbReference type="AlphaFoldDB" id="A0A4Z2IRZ2"/>
<sequence>MVRHQAVAPLLVQQGELVHRRWLLAWTSRAGLGAASYENVSSKPVCGFCPFCSSRAAAVFVVLENRDLSLLVTTKAPVNRTFLSVEKKEPQWTETQRYACNHV</sequence>
<dbReference type="EMBL" id="SRLO01000051">
    <property type="protein sequence ID" value="TNN80780.1"/>
    <property type="molecule type" value="Genomic_DNA"/>
</dbReference>
<evidence type="ECO:0000313" key="2">
    <source>
        <dbReference type="Proteomes" id="UP000314294"/>
    </source>
</evidence>
<proteinExistence type="predicted"/>
<evidence type="ECO:0000313" key="1">
    <source>
        <dbReference type="EMBL" id="TNN80780.1"/>
    </source>
</evidence>
<organism evidence="1 2">
    <name type="scientific">Liparis tanakae</name>
    <name type="common">Tanaka's snailfish</name>
    <dbReference type="NCBI Taxonomy" id="230148"/>
    <lineage>
        <taxon>Eukaryota</taxon>
        <taxon>Metazoa</taxon>
        <taxon>Chordata</taxon>
        <taxon>Craniata</taxon>
        <taxon>Vertebrata</taxon>
        <taxon>Euteleostomi</taxon>
        <taxon>Actinopterygii</taxon>
        <taxon>Neopterygii</taxon>
        <taxon>Teleostei</taxon>
        <taxon>Neoteleostei</taxon>
        <taxon>Acanthomorphata</taxon>
        <taxon>Eupercaria</taxon>
        <taxon>Perciformes</taxon>
        <taxon>Cottioidei</taxon>
        <taxon>Cottales</taxon>
        <taxon>Liparidae</taxon>
        <taxon>Liparis</taxon>
    </lineage>
</organism>
<name>A0A4Z2IRZ2_9TELE</name>
<keyword evidence="2" id="KW-1185">Reference proteome</keyword>
<accession>A0A4Z2IRZ2</accession>
<protein>
    <submittedName>
        <fullName evidence="1">Uncharacterized protein</fullName>
    </submittedName>
</protein>
<gene>
    <name evidence="1" type="ORF">EYF80_009014</name>
</gene>
<reference evidence="1 2" key="1">
    <citation type="submission" date="2019-03" db="EMBL/GenBank/DDBJ databases">
        <title>First draft genome of Liparis tanakae, snailfish: a comprehensive survey of snailfish specific genes.</title>
        <authorList>
            <person name="Kim W."/>
            <person name="Song I."/>
            <person name="Jeong J.-H."/>
            <person name="Kim D."/>
            <person name="Kim S."/>
            <person name="Ryu S."/>
            <person name="Song J.Y."/>
            <person name="Lee S.K."/>
        </authorList>
    </citation>
    <scope>NUCLEOTIDE SEQUENCE [LARGE SCALE GENOMIC DNA]</scope>
    <source>
        <tissue evidence="1">Muscle</tissue>
    </source>
</reference>
<comment type="caution">
    <text evidence="1">The sequence shown here is derived from an EMBL/GenBank/DDBJ whole genome shotgun (WGS) entry which is preliminary data.</text>
</comment>